<evidence type="ECO:0000256" key="1">
    <source>
        <dbReference type="ARBA" id="ARBA00022723"/>
    </source>
</evidence>
<keyword evidence="1" id="KW-0479">Metal-binding</keyword>
<keyword evidence="6" id="KW-0732">Signal</keyword>
<keyword evidence="3" id="KW-0862">Zinc</keyword>
<dbReference type="Pfam" id="PF00612">
    <property type="entry name" value="IQ"/>
    <property type="match status" value="2"/>
</dbReference>
<dbReference type="Gene3D" id="3.30.40.10">
    <property type="entry name" value="Zinc/RING finger domain, C3HC4 (zinc finger)"/>
    <property type="match status" value="1"/>
</dbReference>
<dbReference type="GO" id="GO:0008270">
    <property type="term" value="F:zinc ion binding"/>
    <property type="evidence" value="ECO:0007669"/>
    <property type="project" value="UniProtKB-KW"/>
</dbReference>
<feature type="region of interest" description="Disordered" evidence="5">
    <location>
        <begin position="26"/>
        <end position="45"/>
    </location>
</feature>
<accession>A0AAW1MFB5</accession>
<evidence type="ECO:0000256" key="2">
    <source>
        <dbReference type="ARBA" id="ARBA00022771"/>
    </source>
</evidence>
<feature type="compositionally biased region" description="Polar residues" evidence="5">
    <location>
        <begin position="322"/>
        <end position="336"/>
    </location>
</feature>
<name>A0AAW1MFB5_POPJA</name>
<dbReference type="PANTHER" id="PTHR10699:SF11">
    <property type="entry name" value="IGLOO, ISOFORM A"/>
    <property type="match status" value="1"/>
</dbReference>
<dbReference type="Gene3D" id="1.20.5.190">
    <property type="match status" value="2"/>
</dbReference>
<keyword evidence="2 4" id="KW-0863">Zinc-finger</keyword>
<dbReference type="InterPro" id="IPR000048">
    <property type="entry name" value="IQ_motif_EF-hand-BS"/>
</dbReference>
<dbReference type="SUPFAM" id="SSF49599">
    <property type="entry name" value="TRAF domain-like"/>
    <property type="match status" value="1"/>
</dbReference>
<dbReference type="PROSITE" id="PS51081">
    <property type="entry name" value="ZF_SIAH"/>
    <property type="match status" value="1"/>
</dbReference>
<dbReference type="CDD" id="cd23767">
    <property type="entry name" value="IQCD"/>
    <property type="match status" value="3"/>
</dbReference>
<evidence type="ECO:0000313" key="8">
    <source>
        <dbReference type="EMBL" id="KAK9745472.1"/>
    </source>
</evidence>
<gene>
    <name evidence="8" type="ORF">QE152_g6882</name>
</gene>
<feature type="compositionally biased region" description="Acidic residues" evidence="5">
    <location>
        <begin position="431"/>
        <end position="442"/>
    </location>
</feature>
<evidence type="ECO:0000256" key="5">
    <source>
        <dbReference type="SAM" id="MobiDB-lite"/>
    </source>
</evidence>
<dbReference type="InterPro" id="IPR013083">
    <property type="entry name" value="Znf_RING/FYVE/PHD"/>
</dbReference>
<feature type="region of interest" description="Disordered" evidence="5">
    <location>
        <begin position="302"/>
        <end position="336"/>
    </location>
</feature>
<dbReference type="PANTHER" id="PTHR10699">
    <property type="entry name" value="NEUROMODULIN"/>
    <property type="match status" value="1"/>
</dbReference>
<feature type="compositionally biased region" description="Low complexity" evidence="5">
    <location>
        <begin position="303"/>
        <end position="321"/>
    </location>
</feature>
<keyword evidence="9" id="KW-1185">Reference proteome</keyword>
<feature type="compositionally biased region" description="Polar residues" evidence="5">
    <location>
        <begin position="33"/>
        <end position="45"/>
    </location>
</feature>
<dbReference type="EMBL" id="JASPKY010000048">
    <property type="protein sequence ID" value="KAK9745472.1"/>
    <property type="molecule type" value="Genomic_DNA"/>
</dbReference>
<dbReference type="Proteomes" id="UP001458880">
    <property type="component" value="Unassembled WGS sequence"/>
</dbReference>
<evidence type="ECO:0000259" key="7">
    <source>
        <dbReference type="PROSITE" id="PS51081"/>
    </source>
</evidence>
<evidence type="ECO:0000256" key="3">
    <source>
        <dbReference type="ARBA" id="ARBA00022833"/>
    </source>
</evidence>
<dbReference type="PROSITE" id="PS50096">
    <property type="entry name" value="IQ"/>
    <property type="match status" value="3"/>
</dbReference>
<evidence type="ECO:0000256" key="6">
    <source>
        <dbReference type="SAM" id="SignalP"/>
    </source>
</evidence>
<dbReference type="GO" id="GO:0005516">
    <property type="term" value="F:calmodulin binding"/>
    <property type="evidence" value="ECO:0007669"/>
    <property type="project" value="TreeGrafter"/>
</dbReference>
<evidence type="ECO:0000313" key="9">
    <source>
        <dbReference type="Proteomes" id="UP001458880"/>
    </source>
</evidence>
<organism evidence="8 9">
    <name type="scientific">Popillia japonica</name>
    <name type="common">Japanese beetle</name>
    <dbReference type="NCBI Taxonomy" id="7064"/>
    <lineage>
        <taxon>Eukaryota</taxon>
        <taxon>Metazoa</taxon>
        <taxon>Ecdysozoa</taxon>
        <taxon>Arthropoda</taxon>
        <taxon>Hexapoda</taxon>
        <taxon>Insecta</taxon>
        <taxon>Pterygota</taxon>
        <taxon>Neoptera</taxon>
        <taxon>Endopterygota</taxon>
        <taxon>Coleoptera</taxon>
        <taxon>Polyphaga</taxon>
        <taxon>Scarabaeiformia</taxon>
        <taxon>Scarabaeidae</taxon>
        <taxon>Rutelinae</taxon>
        <taxon>Popillia</taxon>
    </lineage>
</organism>
<protein>
    <submittedName>
        <fullName evidence="8">Seven in absentia protein family</fullName>
    </submittedName>
</protein>
<feature type="region of interest" description="Disordered" evidence="5">
    <location>
        <begin position="408"/>
        <end position="442"/>
    </location>
</feature>
<reference evidence="8 9" key="1">
    <citation type="journal article" date="2024" name="BMC Genomics">
        <title>De novo assembly and annotation of Popillia japonica's genome with initial clues to its potential as an invasive pest.</title>
        <authorList>
            <person name="Cucini C."/>
            <person name="Boschi S."/>
            <person name="Funari R."/>
            <person name="Cardaioli E."/>
            <person name="Iannotti N."/>
            <person name="Marturano G."/>
            <person name="Paoli F."/>
            <person name="Bruttini M."/>
            <person name="Carapelli A."/>
            <person name="Frati F."/>
            <person name="Nardi F."/>
        </authorList>
    </citation>
    <scope>NUCLEOTIDE SEQUENCE [LARGE SCALE GENOMIC DNA]</scope>
    <source>
        <strain evidence="8">DMR45628</strain>
    </source>
</reference>
<feature type="chain" id="PRO_5043732695" evidence="6">
    <location>
        <begin position="20"/>
        <end position="465"/>
    </location>
</feature>
<feature type="domain" description="SIAH-type" evidence="7">
    <location>
        <begin position="199"/>
        <end position="258"/>
    </location>
</feature>
<dbReference type="Pfam" id="PF21361">
    <property type="entry name" value="Sina_ZnF"/>
    <property type="match status" value="1"/>
</dbReference>
<evidence type="ECO:0000256" key="4">
    <source>
        <dbReference type="PROSITE-ProRule" id="PRU00455"/>
    </source>
</evidence>
<dbReference type="InterPro" id="IPR013010">
    <property type="entry name" value="Znf_SIAH"/>
</dbReference>
<comment type="caution">
    <text evidence="8">The sequence shown here is derived from an EMBL/GenBank/DDBJ whole genome shotgun (WGS) entry which is preliminary data.</text>
</comment>
<feature type="compositionally biased region" description="Basic and acidic residues" evidence="5">
    <location>
        <begin position="413"/>
        <end position="430"/>
    </location>
</feature>
<dbReference type="AlphaFoldDB" id="A0AAW1MFB5"/>
<feature type="signal peptide" evidence="6">
    <location>
        <begin position="1"/>
        <end position="19"/>
    </location>
</feature>
<dbReference type="SMART" id="SM00015">
    <property type="entry name" value="IQ"/>
    <property type="match status" value="3"/>
</dbReference>
<feature type="region of interest" description="Disordered" evidence="5">
    <location>
        <begin position="357"/>
        <end position="380"/>
    </location>
</feature>
<sequence>MCSLRVLILCWLFSGSVFSATSFNGNGHKGKEQQSPPQLPDTSPIGTFTTYYSLFYLGRRPHNPTGDVRQPVEGGLDEELNPQALELSFIINRNGHLNLIHQDLPLATFRNLSNVRKHPPELVLQIELLCSSQGRYKKMVINVLETKDLLELSLLKCKICDRRLQSPILQLSGFANVCGNCTSDTDAERNVDLEVLLQKLYLPCNYAERGCEFEGSFDDICIHEKTCGFQKLKCPLASYEQCDGDLDNFVEHMESKHPDNILTAVENHVSNPDAEVTCVFYMLVIANLRFFLIETIEAKTDSAKPASTKKSSSSRSRPTSSIQNNKNRTSIGPTNEVVNGIADDEELEQAATKIQAAFRGHKSRKSMKQADKPDTQSSDATEDLANEFRADDPELCNAATKIQASFRGHMARKKVETVKAENGSDPKNEIQQDEDFDIDLSDPDLNKAASKIQATFRTHMKHKDE</sequence>
<proteinExistence type="predicted"/>